<evidence type="ECO:0000313" key="1">
    <source>
        <dbReference type="EMBL" id="TMQ48811.1"/>
    </source>
</evidence>
<dbReference type="Pfam" id="PF07642">
    <property type="entry name" value="BBP2"/>
    <property type="match status" value="1"/>
</dbReference>
<protein>
    <recommendedName>
        <fullName evidence="3">Porin</fullName>
    </recommendedName>
</protein>
<reference evidence="1 2" key="1">
    <citation type="journal article" date="2019" name="Nat. Microbiol.">
        <title>Mediterranean grassland soil C-N compound turnover is dependent on rainfall and depth, and is mediated by genomically divergent microorganisms.</title>
        <authorList>
            <person name="Diamond S."/>
            <person name="Andeer P.F."/>
            <person name="Li Z."/>
            <person name="Crits-Christoph A."/>
            <person name="Burstein D."/>
            <person name="Anantharaman K."/>
            <person name="Lane K.R."/>
            <person name="Thomas B.C."/>
            <person name="Pan C."/>
            <person name="Northen T.R."/>
            <person name="Banfield J.F."/>
        </authorList>
    </citation>
    <scope>NUCLEOTIDE SEQUENCE [LARGE SCALE GENOMIC DNA]</scope>
    <source>
        <strain evidence="1">WS_2</strain>
    </source>
</reference>
<dbReference type="EMBL" id="VBOS01000468">
    <property type="protein sequence ID" value="TMQ48811.1"/>
    <property type="molecule type" value="Genomic_DNA"/>
</dbReference>
<dbReference type="InterPro" id="IPR011486">
    <property type="entry name" value="BBP2"/>
</dbReference>
<evidence type="ECO:0000313" key="2">
    <source>
        <dbReference type="Proteomes" id="UP000317716"/>
    </source>
</evidence>
<comment type="caution">
    <text evidence="1">The sequence shown here is derived from an EMBL/GenBank/DDBJ whole genome shotgun (WGS) entry which is preliminary data.</text>
</comment>
<sequence length="170" mass="19009">FKNQFDLNDATTLEAGLSALQGKGTYGSTHSAYGADLTIRNVPARNSNRRGWILQSEYIQRDSTVNGTYTRVTDGGYASFQYRLSQVWWMGIRGEQARDSFTDFLVDGAGTPIPGKVNRGSFNIAWMPSEFSFLRLEYSHSKADAGIHPTDDRILLQLSYTIGYHPAHAY</sequence>
<gene>
    <name evidence="1" type="ORF">E6K72_12740</name>
</gene>
<name>A0A538SBR0_UNCEI</name>
<dbReference type="AlphaFoldDB" id="A0A538SBR0"/>
<dbReference type="Proteomes" id="UP000317716">
    <property type="component" value="Unassembled WGS sequence"/>
</dbReference>
<organism evidence="1 2">
    <name type="scientific">Eiseniibacteriota bacterium</name>
    <dbReference type="NCBI Taxonomy" id="2212470"/>
    <lineage>
        <taxon>Bacteria</taxon>
        <taxon>Candidatus Eiseniibacteriota</taxon>
    </lineage>
</organism>
<evidence type="ECO:0008006" key="3">
    <source>
        <dbReference type="Google" id="ProtNLM"/>
    </source>
</evidence>
<proteinExistence type="predicted"/>
<accession>A0A538SBR0</accession>
<feature type="non-terminal residue" evidence="1">
    <location>
        <position position="1"/>
    </location>
</feature>